<dbReference type="InterPro" id="IPR050312">
    <property type="entry name" value="IolE/XylAMocC-like"/>
</dbReference>
<sequence>MSEFIVGARGHDFGRRSVEELLRSIGDAGFRCTQLAYTKAVEGVKSYADVTPELVAATNAAVQKSGVSIAVDGTYVELGYADEDNRRAEVAKALSQVPVAKALRAGCMGSETTNMAKQPTVSRREAQEALLRSLGEILPVCEEQGVLFAVECVYYHAMNTPEAVKMVLDTIASPNLRVICDLANYVGPENASVDTQRRLWDKVGSWYGDKIVAVHFKGQNFKPDGTLYSTSLEDSCVDYKGGFEMLRALPQPLLPVLREEAVPARAASDLAFMKSFF</sequence>
<gene>
    <name evidence="2" type="ORF">C4N26_13955</name>
</gene>
<comment type="caution">
    <text evidence="2">The sequence shown here is derived from an EMBL/GenBank/DDBJ whole genome shotgun (WGS) entry which is preliminary data.</text>
</comment>
<dbReference type="SUPFAM" id="SSF51658">
    <property type="entry name" value="Xylose isomerase-like"/>
    <property type="match status" value="1"/>
</dbReference>
<dbReference type="OrthoDB" id="2063291at2"/>
<organism evidence="2 3">
    <name type="scientific">Faecalibacterium prausnitzii</name>
    <dbReference type="NCBI Taxonomy" id="853"/>
    <lineage>
        <taxon>Bacteria</taxon>
        <taxon>Bacillati</taxon>
        <taxon>Bacillota</taxon>
        <taxon>Clostridia</taxon>
        <taxon>Eubacteriales</taxon>
        <taxon>Oscillospiraceae</taxon>
        <taxon>Faecalibacterium</taxon>
    </lineage>
</organism>
<feature type="domain" description="Xylose isomerase-like TIM barrel" evidence="1">
    <location>
        <begin position="27"/>
        <end position="249"/>
    </location>
</feature>
<dbReference type="AlphaFoldDB" id="A0A329TLY0"/>
<dbReference type="Gene3D" id="3.20.20.150">
    <property type="entry name" value="Divalent-metal-dependent TIM barrel enzymes"/>
    <property type="match status" value="1"/>
</dbReference>
<reference evidence="2 3" key="1">
    <citation type="submission" date="2018-02" db="EMBL/GenBank/DDBJ databases">
        <title>Complete genome sequencing of Faecalibacterium prausnitzii strains isolated from the human gut.</title>
        <authorList>
            <person name="Fitzgerald B.C."/>
            <person name="Shkoporov A.N."/>
            <person name="Ross P.R."/>
            <person name="Hill C."/>
        </authorList>
    </citation>
    <scope>NUCLEOTIDE SEQUENCE [LARGE SCALE GENOMIC DNA]</scope>
    <source>
        <strain evidence="2 3">APC942/32-1</strain>
    </source>
</reference>
<accession>A0A329TLY0</accession>
<name>A0A329TLY0_9FIRM</name>
<dbReference type="EMBL" id="PRLB01000020">
    <property type="protein sequence ID" value="RAW50385.1"/>
    <property type="molecule type" value="Genomic_DNA"/>
</dbReference>
<dbReference type="InterPro" id="IPR013022">
    <property type="entry name" value="Xyl_isomerase-like_TIM-brl"/>
</dbReference>
<dbReference type="InterPro" id="IPR036237">
    <property type="entry name" value="Xyl_isomerase-like_sf"/>
</dbReference>
<dbReference type="GO" id="GO:0016853">
    <property type="term" value="F:isomerase activity"/>
    <property type="evidence" value="ECO:0007669"/>
    <property type="project" value="UniProtKB-KW"/>
</dbReference>
<proteinExistence type="predicted"/>
<dbReference type="Pfam" id="PF01261">
    <property type="entry name" value="AP_endonuc_2"/>
    <property type="match status" value="1"/>
</dbReference>
<dbReference type="Proteomes" id="UP000251144">
    <property type="component" value="Unassembled WGS sequence"/>
</dbReference>
<dbReference type="RefSeq" id="WP_158401784.1">
    <property type="nucleotide sequence ID" value="NZ_PRLB01000020.1"/>
</dbReference>
<evidence type="ECO:0000313" key="2">
    <source>
        <dbReference type="EMBL" id="RAW50385.1"/>
    </source>
</evidence>
<keyword evidence="2" id="KW-0413">Isomerase</keyword>
<dbReference type="PANTHER" id="PTHR12110">
    <property type="entry name" value="HYDROXYPYRUVATE ISOMERASE"/>
    <property type="match status" value="1"/>
</dbReference>
<evidence type="ECO:0000313" key="3">
    <source>
        <dbReference type="Proteomes" id="UP000251144"/>
    </source>
</evidence>
<evidence type="ECO:0000259" key="1">
    <source>
        <dbReference type="Pfam" id="PF01261"/>
    </source>
</evidence>
<protein>
    <submittedName>
        <fullName evidence="2">Sugar phosphate isomerase/epimerase</fullName>
    </submittedName>
</protein>